<comment type="caution">
    <text evidence="3">The sequence shown here is derived from an EMBL/GenBank/DDBJ whole genome shotgun (WGS) entry which is preliminary data.</text>
</comment>
<feature type="region of interest" description="Disordered" evidence="1">
    <location>
        <begin position="646"/>
        <end position="668"/>
    </location>
</feature>
<feature type="region of interest" description="Disordered" evidence="1">
    <location>
        <begin position="132"/>
        <end position="153"/>
    </location>
</feature>
<accession>A0A8H6I8Q3</accession>
<gene>
    <name evidence="3" type="ORF">DFP72DRAFT_1098979</name>
</gene>
<feature type="chain" id="PRO_5034602459" evidence="2">
    <location>
        <begin position="18"/>
        <end position="903"/>
    </location>
</feature>
<proteinExistence type="predicted"/>
<evidence type="ECO:0000313" key="3">
    <source>
        <dbReference type="EMBL" id="KAF6759867.1"/>
    </source>
</evidence>
<sequence>MFSLLGAFLGAVGAVQAAFLRLKDGLHTALSKICPQTRAKARIPPLRDNRIDELRERVLTIAGKHVALSQDTRPCLDTLPMATPPLPEHIDGGSMKGSQSAKAFFHDPFTPLSPMGVFEIFSNACSPPTQAPSIGSFSATEMQSPTSSDGSDAQYTPIFDTLNSPTEAFTAPSTPTSDFIHEDAGGDEHKAAQAVQAMGSDDDLALSALMIRGVPRFSSKRNGVSGELLSKRKDVPLWVPDTAECNIGSTGPPAKDDSATVEEQTETERAPDAEVTQSPGPAISTPLDVTDSVSGAHPVHSQLKPNNPLSWCDGWLTSEASPTADDESVYSMDSFVPSVSTPVQDRRSAPAVPRITLTPASLPTSPDIASPLDLADGDLFKPAARDEEPHMADNSNIFSATALLVPGCRSFERDSEDEADEAAIKRRRRNACRLNTSSIDIIMAGLDQEFPDTPIASPMLSPSDLAQDIIDIKFIDDSDVSAVTEDDGFLSSPGLGPSYAPSSPATTARNSLADLSGETLMIEDEPESKFSDSSDEEGDIELPKLAGSMALKHTGLSWPVCQLPFGPSSGLSTIEEEDEDGSRDPACKIKGGLVANVLGPSAVITATAMVCHPPTPRLKKRWYSMIEAKGSHSDSVQSIHKKRMSAPASILSSSRSRRSLSTAAIERPRPARARNFGAVDRPKSLVRPLILPQQVAVRSMAVGDGVNADSTLGSSSHGVSSSFSDFEFNMPSSRSSSCISLYQRPWSLYVPVEEHHRPDSTTTEESSTSVSASISAGTQDSLTTLVDTNPLAVEDSSANIVDLGDDETTFVNSPSSEGQGLNGILAILDSMDLGEEGVVTSATSSPTSFPPSPDADAINAILEAMGSTELECDIGTSRPWSNGEFISYYDGSDEGSCESGFAI</sequence>
<feature type="compositionally biased region" description="Polar residues" evidence="1">
    <location>
        <begin position="500"/>
        <end position="509"/>
    </location>
</feature>
<dbReference type="Proteomes" id="UP000521943">
    <property type="component" value="Unassembled WGS sequence"/>
</dbReference>
<feature type="region of interest" description="Disordered" evidence="1">
    <location>
        <begin position="757"/>
        <end position="776"/>
    </location>
</feature>
<reference evidence="3 4" key="1">
    <citation type="submission" date="2020-07" db="EMBL/GenBank/DDBJ databases">
        <title>Comparative genomics of pyrophilous fungi reveals a link between fire events and developmental genes.</title>
        <authorList>
            <consortium name="DOE Joint Genome Institute"/>
            <person name="Steindorff A.S."/>
            <person name="Carver A."/>
            <person name="Calhoun S."/>
            <person name="Stillman K."/>
            <person name="Liu H."/>
            <person name="Lipzen A."/>
            <person name="Pangilinan J."/>
            <person name="Labutti K."/>
            <person name="Bruns T.D."/>
            <person name="Grigoriev I.V."/>
        </authorList>
    </citation>
    <scope>NUCLEOTIDE SEQUENCE [LARGE SCALE GENOMIC DNA]</scope>
    <source>
        <strain evidence="3 4">CBS 144469</strain>
    </source>
</reference>
<protein>
    <submittedName>
        <fullName evidence="3">Uncharacterized protein</fullName>
    </submittedName>
</protein>
<keyword evidence="2" id="KW-0732">Signal</keyword>
<evidence type="ECO:0000256" key="1">
    <source>
        <dbReference type="SAM" id="MobiDB-lite"/>
    </source>
</evidence>
<feature type="region of interest" description="Disordered" evidence="1">
    <location>
        <begin position="243"/>
        <end position="287"/>
    </location>
</feature>
<feature type="compositionally biased region" description="Low complexity" evidence="1">
    <location>
        <begin position="646"/>
        <end position="665"/>
    </location>
</feature>
<evidence type="ECO:0000313" key="4">
    <source>
        <dbReference type="Proteomes" id="UP000521943"/>
    </source>
</evidence>
<dbReference type="EMBL" id="JACGCI010000014">
    <property type="protein sequence ID" value="KAF6759867.1"/>
    <property type="molecule type" value="Genomic_DNA"/>
</dbReference>
<feature type="region of interest" description="Disordered" evidence="1">
    <location>
        <begin position="485"/>
        <end position="509"/>
    </location>
</feature>
<keyword evidence="4" id="KW-1185">Reference proteome</keyword>
<feature type="compositionally biased region" description="Low complexity" evidence="1">
    <location>
        <begin position="760"/>
        <end position="776"/>
    </location>
</feature>
<dbReference type="OrthoDB" id="2949002at2759"/>
<evidence type="ECO:0000256" key="2">
    <source>
        <dbReference type="SAM" id="SignalP"/>
    </source>
</evidence>
<feature type="signal peptide" evidence="2">
    <location>
        <begin position="1"/>
        <end position="17"/>
    </location>
</feature>
<dbReference type="AlphaFoldDB" id="A0A8H6I8Q3"/>
<organism evidence="3 4">
    <name type="scientific">Ephemerocybe angulata</name>
    <dbReference type="NCBI Taxonomy" id="980116"/>
    <lineage>
        <taxon>Eukaryota</taxon>
        <taxon>Fungi</taxon>
        <taxon>Dikarya</taxon>
        <taxon>Basidiomycota</taxon>
        <taxon>Agaricomycotina</taxon>
        <taxon>Agaricomycetes</taxon>
        <taxon>Agaricomycetidae</taxon>
        <taxon>Agaricales</taxon>
        <taxon>Agaricineae</taxon>
        <taxon>Psathyrellaceae</taxon>
        <taxon>Ephemerocybe</taxon>
    </lineage>
</organism>
<name>A0A8H6I8Q3_9AGAR</name>